<proteinExistence type="predicted"/>
<keyword evidence="3" id="KW-1133">Transmembrane helix</keyword>
<dbReference type="Proteomes" id="UP001220324">
    <property type="component" value="Unassembled WGS sequence"/>
</dbReference>
<keyword evidence="3" id="KW-0812">Transmembrane</keyword>
<feature type="region of interest" description="Disordered" evidence="2">
    <location>
        <begin position="473"/>
        <end position="493"/>
    </location>
</feature>
<dbReference type="InterPro" id="IPR033308">
    <property type="entry name" value="PGAP5/Cdc1/Ted1"/>
</dbReference>
<feature type="transmembrane region" description="Helical" evidence="3">
    <location>
        <begin position="558"/>
        <end position="579"/>
    </location>
</feature>
<dbReference type="EMBL" id="JAQIZZ010000002">
    <property type="protein sequence ID" value="KAJ5552329.1"/>
    <property type="molecule type" value="Genomic_DNA"/>
</dbReference>
<reference evidence="4 5" key="1">
    <citation type="journal article" date="2023" name="IMA Fungus">
        <title>Comparative genomic study of the Penicillium genus elucidates a diverse pangenome and 15 lateral gene transfer events.</title>
        <authorList>
            <person name="Petersen C."/>
            <person name="Sorensen T."/>
            <person name="Nielsen M.R."/>
            <person name="Sondergaard T.E."/>
            <person name="Sorensen J.L."/>
            <person name="Fitzpatrick D.A."/>
            <person name="Frisvad J.C."/>
            <person name="Nielsen K.L."/>
        </authorList>
    </citation>
    <scope>NUCLEOTIDE SEQUENCE [LARGE SCALE GENOMIC DNA]</scope>
    <source>
        <strain evidence="4 5">IBT 35679</strain>
    </source>
</reference>
<dbReference type="AlphaFoldDB" id="A0AAD6D2H5"/>
<evidence type="ECO:0000313" key="5">
    <source>
        <dbReference type="Proteomes" id="UP001220324"/>
    </source>
</evidence>
<accession>A0AAD6D2H5</accession>
<sequence length="608" mass="68034">MSLRSLLARILAILLPLSAAATIYLYLYPVFNGCAFPLPRTQVTRAEAPSALEKLQQNAVTNTLLQHLLPDSETNNQPAIFRLLVLADPQLEGDTSLPFPEFELVPRMRTHWRAVQEAIGNVSTTTPLPLSLLNANVLSNITTGLWALAKEDIPRSLSATQKRIDLLGNDYYLAHIYRTLFWWTRPTHTTVLGDLLGSQWISDEEFSDRSQRYWDRVFRGGLRVDDDITWTGAVASHAADQDKSDKHLEPLGPGSNPDWPRRIINVAGNHDIGYAGDVSKARMDRFERDFGRANWDIRFQHPPVLRGINDSTPEQSDESVSPVTPTLHVINLNTLIMDTPALSSELQSQSYVYLNDLISHRLYPVEDNSVFTLLLTHLPLHKKDGICTDGPYFTFHEEDDDEGTDGVPRYLAGGLREQNHLSDFVSDSGILRGIFGMSGDENAFMGGRGRKGLILTGHDHTGCDVVHYAEHVTPETETETEEEEKENGDSQNWKWAARRYTQNEDNDSTQGPSIREVTLRSMMGEFGGNAGLLSMWFDADLGEWDYEITMCPAGVQHIWWAVHVSTLVTGVVALLWGLTGFVRGGESRKVVYTGLKTEKPSGKLKEKP</sequence>
<dbReference type="PANTHER" id="PTHR13315">
    <property type="entry name" value="METALLO PHOSPHOESTERASE RELATED"/>
    <property type="match status" value="1"/>
</dbReference>
<comment type="caution">
    <text evidence="4">The sequence shown here is derived from an EMBL/GenBank/DDBJ whole genome shotgun (WGS) entry which is preliminary data.</text>
</comment>
<feature type="compositionally biased region" description="Acidic residues" evidence="2">
    <location>
        <begin position="476"/>
        <end position="486"/>
    </location>
</feature>
<dbReference type="GO" id="GO:0016020">
    <property type="term" value="C:membrane"/>
    <property type="evidence" value="ECO:0007669"/>
    <property type="project" value="GOC"/>
</dbReference>
<dbReference type="GO" id="GO:0005783">
    <property type="term" value="C:endoplasmic reticulum"/>
    <property type="evidence" value="ECO:0007669"/>
    <property type="project" value="TreeGrafter"/>
</dbReference>
<keyword evidence="5" id="KW-1185">Reference proteome</keyword>
<organism evidence="4 5">
    <name type="scientific">Penicillium frequentans</name>
    <dbReference type="NCBI Taxonomy" id="3151616"/>
    <lineage>
        <taxon>Eukaryota</taxon>
        <taxon>Fungi</taxon>
        <taxon>Dikarya</taxon>
        <taxon>Ascomycota</taxon>
        <taxon>Pezizomycotina</taxon>
        <taxon>Eurotiomycetes</taxon>
        <taxon>Eurotiomycetidae</taxon>
        <taxon>Eurotiales</taxon>
        <taxon>Aspergillaceae</taxon>
        <taxon>Penicillium</taxon>
    </lineage>
</organism>
<evidence type="ECO:0000256" key="2">
    <source>
        <dbReference type="SAM" id="MobiDB-lite"/>
    </source>
</evidence>
<evidence type="ECO:0000256" key="3">
    <source>
        <dbReference type="SAM" id="Phobius"/>
    </source>
</evidence>
<dbReference type="GO" id="GO:0006506">
    <property type="term" value="P:GPI anchor biosynthetic process"/>
    <property type="evidence" value="ECO:0007669"/>
    <property type="project" value="InterPro"/>
</dbReference>
<dbReference type="PANTHER" id="PTHR13315:SF1">
    <property type="entry name" value="PROTEIN TED1"/>
    <property type="match status" value="1"/>
</dbReference>
<name>A0AAD6D2H5_9EURO</name>
<keyword evidence="1 3" id="KW-0472">Membrane</keyword>
<evidence type="ECO:0000313" key="4">
    <source>
        <dbReference type="EMBL" id="KAJ5552329.1"/>
    </source>
</evidence>
<gene>
    <name evidence="4" type="ORF">N7494_001707</name>
</gene>
<evidence type="ECO:0008006" key="6">
    <source>
        <dbReference type="Google" id="ProtNLM"/>
    </source>
</evidence>
<protein>
    <recommendedName>
        <fullName evidence="6">Protein TED1</fullName>
    </recommendedName>
</protein>
<evidence type="ECO:0000256" key="1">
    <source>
        <dbReference type="ARBA" id="ARBA00023136"/>
    </source>
</evidence>